<feature type="compositionally biased region" description="Basic and acidic residues" evidence="5">
    <location>
        <begin position="100"/>
        <end position="123"/>
    </location>
</feature>
<name>G4TDR8_SERID</name>
<dbReference type="GO" id="GO:0042797">
    <property type="term" value="P:tRNA transcription by RNA polymerase III"/>
    <property type="evidence" value="ECO:0007669"/>
    <property type="project" value="TreeGrafter"/>
</dbReference>
<comment type="subcellular location">
    <subcellularLocation>
        <location evidence="1">Nucleus</location>
    </subcellularLocation>
</comment>
<protein>
    <submittedName>
        <fullName evidence="6">Related to RPC53-47 kD subunit of DNA-directed RNA polymerase III</fullName>
    </submittedName>
</protein>
<dbReference type="FunCoup" id="G4TDR8">
    <property type="interactions" value="37"/>
</dbReference>
<keyword evidence="2 6" id="KW-0240">DNA-directed RNA polymerase</keyword>
<dbReference type="InterPro" id="IPR007811">
    <property type="entry name" value="RPC4"/>
</dbReference>
<evidence type="ECO:0000256" key="1">
    <source>
        <dbReference type="ARBA" id="ARBA00004123"/>
    </source>
</evidence>
<gene>
    <name evidence="6" type="ORF">PIIN_03357</name>
</gene>
<evidence type="ECO:0000256" key="2">
    <source>
        <dbReference type="ARBA" id="ARBA00022478"/>
    </source>
</evidence>
<sequence>MAGTSRSAANVHTSSGGGPGVVRGGVKPSDITSGAKGGGTALPQNRDTLVMDNEAHEIYSDDEGVAIIDLEDVKALDYMAPDALKRERRKNKGKGKQKAKKEPGVKPEIIDTELHAEEGRGEAKASPVKNESQALDLSESGEEIELEDLQQHFQIPDDGDGFHQDQFYFFQFPDNFPIFEPPYTPSSDAEADVVEADTAEANNKVGKKVAFAQDVKSGTSGATSGATTPQPRITPRIEGLIGQLEIRRSGAIRMRMPNDLVFAATQPSFLQQAVTVDLENKRISVLGSVTQRFVCTPDIDVLTNSKQETMDLDLS</sequence>
<evidence type="ECO:0000256" key="3">
    <source>
        <dbReference type="ARBA" id="ARBA00023163"/>
    </source>
</evidence>
<dbReference type="Proteomes" id="UP000007148">
    <property type="component" value="Unassembled WGS sequence"/>
</dbReference>
<feature type="region of interest" description="Disordered" evidence="5">
    <location>
        <begin position="1"/>
        <end position="48"/>
    </location>
</feature>
<dbReference type="OMA" id="KMPESEN"/>
<dbReference type="PANTHER" id="PTHR13408:SF0">
    <property type="entry name" value="DNA-DIRECTED RNA POLYMERASE III SUBUNIT RPC4"/>
    <property type="match status" value="1"/>
</dbReference>
<evidence type="ECO:0000313" key="6">
    <source>
        <dbReference type="EMBL" id="CCA69457.1"/>
    </source>
</evidence>
<feature type="compositionally biased region" description="Polar residues" evidence="5">
    <location>
        <begin position="1"/>
        <end position="14"/>
    </location>
</feature>
<evidence type="ECO:0000256" key="5">
    <source>
        <dbReference type="SAM" id="MobiDB-lite"/>
    </source>
</evidence>
<accession>G4TDR8</accession>
<dbReference type="eggNOG" id="KOG3122">
    <property type="taxonomic scope" value="Eukaryota"/>
</dbReference>
<dbReference type="Pfam" id="PF05132">
    <property type="entry name" value="RNA_pol_Rpc4"/>
    <property type="match status" value="1"/>
</dbReference>
<proteinExistence type="predicted"/>
<evidence type="ECO:0000313" key="7">
    <source>
        <dbReference type="Proteomes" id="UP000007148"/>
    </source>
</evidence>
<dbReference type="AlphaFoldDB" id="G4TDR8"/>
<dbReference type="OrthoDB" id="5836119at2759"/>
<organism evidence="6 7">
    <name type="scientific">Serendipita indica (strain DSM 11827)</name>
    <name type="common">Root endophyte fungus</name>
    <name type="synonym">Piriformospora indica</name>
    <dbReference type="NCBI Taxonomy" id="1109443"/>
    <lineage>
        <taxon>Eukaryota</taxon>
        <taxon>Fungi</taxon>
        <taxon>Dikarya</taxon>
        <taxon>Basidiomycota</taxon>
        <taxon>Agaricomycotina</taxon>
        <taxon>Agaricomycetes</taxon>
        <taxon>Sebacinales</taxon>
        <taxon>Serendipitaceae</taxon>
        <taxon>Serendipita</taxon>
    </lineage>
</organism>
<keyword evidence="7" id="KW-1185">Reference proteome</keyword>
<feature type="compositionally biased region" description="Basic residues" evidence="5">
    <location>
        <begin position="86"/>
        <end position="99"/>
    </location>
</feature>
<keyword evidence="3" id="KW-0804">Transcription</keyword>
<dbReference type="GO" id="GO:0005666">
    <property type="term" value="C:RNA polymerase III complex"/>
    <property type="evidence" value="ECO:0007669"/>
    <property type="project" value="InterPro"/>
</dbReference>
<comment type="caution">
    <text evidence="6">The sequence shown here is derived from an EMBL/GenBank/DDBJ whole genome shotgun (WGS) entry which is preliminary data.</text>
</comment>
<dbReference type="InParanoid" id="G4TDR8"/>
<reference evidence="6 7" key="1">
    <citation type="journal article" date="2011" name="PLoS Pathog.">
        <title>Endophytic Life Strategies Decoded by Genome and Transcriptome Analyses of the Mutualistic Root Symbiont Piriformospora indica.</title>
        <authorList>
            <person name="Zuccaro A."/>
            <person name="Lahrmann U."/>
            <person name="Guldener U."/>
            <person name="Langen G."/>
            <person name="Pfiffi S."/>
            <person name="Biedenkopf D."/>
            <person name="Wong P."/>
            <person name="Samans B."/>
            <person name="Grimm C."/>
            <person name="Basiewicz M."/>
            <person name="Murat C."/>
            <person name="Martin F."/>
            <person name="Kogel K.H."/>
        </authorList>
    </citation>
    <scope>NUCLEOTIDE SEQUENCE [LARGE SCALE GENOMIC DNA]</scope>
    <source>
        <strain evidence="6 7">DSM 11827</strain>
    </source>
</reference>
<evidence type="ECO:0000256" key="4">
    <source>
        <dbReference type="ARBA" id="ARBA00023242"/>
    </source>
</evidence>
<keyword evidence="4" id="KW-0539">Nucleus</keyword>
<dbReference type="PANTHER" id="PTHR13408">
    <property type="entry name" value="DNA-DIRECTED RNA POLYMERASE III"/>
    <property type="match status" value="1"/>
</dbReference>
<dbReference type="HOGENOM" id="CLU_033578_0_0_1"/>
<dbReference type="GO" id="GO:0003677">
    <property type="term" value="F:DNA binding"/>
    <property type="evidence" value="ECO:0007669"/>
    <property type="project" value="InterPro"/>
</dbReference>
<dbReference type="STRING" id="1109443.G4TDR8"/>
<dbReference type="EMBL" id="CAFZ01000055">
    <property type="protein sequence ID" value="CCA69457.1"/>
    <property type="molecule type" value="Genomic_DNA"/>
</dbReference>
<feature type="region of interest" description="Disordered" evidence="5">
    <location>
        <begin position="80"/>
        <end position="135"/>
    </location>
</feature>